<dbReference type="InterPro" id="IPR000873">
    <property type="entry name" value="AMP-dep_synth/lig_dom"/>
</dbReference>
<protein>
    <submittedName>
        <fullName evidence="2">AMP-dependent synthetase</fullName>
    </submittedName>
</protein>
<name>A0A3D8M616_9ALTE</name>
<feature type="domain" description="AMP-dependent synthetase/ligase" evidence="1">
    <location>
        <begin position="125"/>
        <end position="340"/>
    </location>
</feature>
<gene>
    <name evidence="2" type="ORF">DXV75_10485</name>
</gene>
<accession>A0A3D8M616</accession>
<dbReference type="SUPFAM" id="SSF56801">
    <property type="entry name" value="Acetyl-CoA synthetase-like"/>
    <property type="match status" value="1"/>
</dbReference>
<dbReference type="Proteomes" id="UP000256561">
    <property type="component" value="Unassembled WGS sequence"/>
</dbReference>
<dbReference type="EMBL" id="QRHA01000007">
    <property type="protein sequence ID" value="RDV25048.1"/>
    <property type="molecule type" value="Genomic_DNA"/>
</dbReference>
<evidence type="ECO:0000313" key="3">
    <source>
        <dbReference type="Proteomes" id="UP000256561"/>
    </source>
</evidence>
<sequence>MIRWVTALEKWGGNTAIIENGYEVSYTELSALIRQNQRAITSLLLTDKPGILRGEAVTRPLVLVVMDNSLQSVVHYLTCLAYNWPVLLISPKLNKDAIELVEEQFRPNLILSGERQVLASKQQHRLSPELALILMTSGSTGGGKGVAISALNIAANTASICGYLPIESSDITLATMPFSYSYGLSILNTHLSVGACIALSSATLVDKEFWNLLESLPVNSLAGVPHWYEMLVSLRFTRRAWPHLRYFTQAGGKLSPKLIKELSQFADTNQSRFYRMYGQTEATARMGWLEPALAGTKLEAIGKAIPGGEFSLRDEAGKLIENINVIGELYYRGDNCMLGYVESVADLHNFEPQSSLATGDLAMQDHDGDYILKGRKHRIIKLLGERVNLDGLEFLFAGRDLEVKCFGDDSMLYLACSKFSEKQVTALAREFLAFPPKYYSVFVVNNWPLLPNGKTDYMTLMRLAAVLTDD</sequence>
<dbReference type="RefSeq" id="WP_115593380.1">
    <property type="nucleotide sequence ID" value="NZ_QRHA01000007.1"/>
</dbReference>
<reference evidence="3" key="1">
    <citation type="submission" date="2018-08" db="EMBL/GenBank/DDBJ databases">
        <authorList>
            <person name="Zhang J."/>
            <person name="Du Z.-J."/>
        </authorList>
    </citation>
    <scope>NUCLEOTIDE SEQUENCE [LARGE SCALE GENOMIC DNA]</scope>
    <source>
        <strain evidence="3">KCTC 52655</strain>
    </source>
</reference>
<organism evidence="2 3">
    <name type="scientific">Alteromonas aestuariivivens</name>
    <dbReference type="NCBI Taxonomy" id="1938339"/>
    <lineage>
        <taxon>Bacteria</taxon>
        <taxon>Pseudomonadati</taxon>
        <taxon>Pseudomonadota</taxon>
        <taxon>Gammaproteobacteria</taxon>
        <taxon>Alteromonadales</taxon>
        <taxon>Alteromonadaceae</taxon>
        <taxon>Alteromonas/Salinimonas group</taxon>
        <taxon>Alteromonas</taxon>
    </lineage>
</organism>
<dbReference type="Pfam" id="PF00501">
    <property type="entry name" value="AMP-binding"/>
    <property type="match status" value="1"/>
</dbReference>
<dbReference type="Gene3D" id="3.40.50.12780">
    <property type="entry name" value="N-terminal domain of ligase-like"/>
    <property type="match status" value="1"/>
</dbReference>
<keyword evidence="3" id="KW-1185">Reference proteome</keyword>
<dbReference type="AlphaFoldDB" id="A0A3D8M616"/>
<comment type="caution">
    <text evidence="2">The sequence shown here is derived from an EMBL/GenBank/DDBJ whole genome shotgun (WGS) entry which is preliminary data.</text>
</comment>
<dbReference type="GO" id="GO:0031956">
    <property type="term" value="F:medium-chain fatty acid-CoA ligase activity"/>
    <property type="evidence" value="ECO:0007669"/>
    <property type="project" value="TreeGrafter"/>
</dbReference>
<dbReference type="PANTHER" id="PTHR43201">
    <property type="entry name" value="ACYL-COA SYNTHETASE"/>
    <property type="match status" value="1"/>
</dbReference>
<dbReference type="PANTHER" id="PTHR43201:SF32">
    <property type="entry name" value="2-SUCCINYLBENZOATE--COA LIGASE, CHLOROPLASTIC_PEROXISOMAL"/>
    <property type="match status" value="1"/>
</dbReference>
<evidence type="ECO:0000259" key="1">
    <source>
        <dbReference type="Pfam" id="PF00501"/>
    </source>
</evidence>
<dbReference type="OrthoDB" id="9803968at2"/>
<dbReference type="GO" id="GO:0006631">
    <property type="term" value="P:fatty acid metabolic process"/>
    <property type="evidence" value="ECO:0007669"/>
    <property type="project" value="TreeGrafter"/>
</dbReference>
<evidence type="ECO:0000313" key="2">
    <source>
        <dbReference type="EMBL" id="RDV25048.1"/>
    </source>
</evidence>
<dbReference type="InterPro" id="IPR042099">
    <property type="entry name" value="ANL_N_sf"/>
</dbReference>
<proteinExistence type="predicted"/>